<evidence type="ECO:0000313" key="1">
    <source>
        <dbReference type="EMBL" id="MBW4668867.1"/>
    </source>
</evidence>
<name>A0A951QMT8_9CYAN</name>
<protein>
    <recommendedName>
        <fullName evidence="3">Restriction endonuclease subunit R</fullName>
    </recommendedName>
</protein>
<reference evidence="1" key="1">
    <citation type="submission" date="2021-05" db="EMBL/GenBank/DDBJ databases">
        <authorList>
            <person name="Pietrasiak N."/>
            <person name="Ward R."/>
            <person name="Stajich J.E."/>
            <person name="Kurbessoian T."/>
        </authorList>
    </citation>
    <scope>NUCLEOTIDE SEQUENCE</scope>
    <source>
        <strain evidence="1">GSE-NOS-MK-12-04C</strain>
    </source>
</reference>
<evidence type="ECO:0000313" key="2">
    <source>
        <dbReference type="Proteomes" id="UP000729701"/>
    </source>
</evidence>
<evidence type="ECO:0008006" key="3">
    <source>
        <dbReference type="Google" id="ProtNLM"/>
    </source>
</evidence>
<gene>
    <name evidence="1" type="ORF">KME60_15950</name>
</gene>
<sequence>MVQTIQAKDVTLNLLTERFNLQRVNDKTFFLEWQDNLPELNDLENLSLNQVKEEYLLFLQLALTCYFARPEGFIPN</sequence>
<dbReference type="Proteomes" id="UP000729701">
    <property type="component" value="Unassembled WGS sequence"/>
</dbReference>
<proteinExistence type="predicted"/>
<dbReference type="EMBL" id="JAHHGZ010000016">
    <property type="protein sequence ID" value="MBW4668867.1"/>
    <property type="molecule type" value="Genomic_DNA"/>
</dbReference>
<accession>A0A951QMT8</accession>
<reference evidence="1" key="2">
    <citation type="journal article" date="2022" name="Microbiol. Resour. Announc.">
        <title>Metagenome Sequencing to Explore Phylogenomics of Terrestrial Cyanobacteria.</title>
        <authorList>
            <person name="Ward R.D."/>
            <person name="Stajich J.E."/>
            <person name="Johansen J.R."/>
            <person name="Huntemann M."/>
            <person name="Clum A."/>
            <person name="Foster B."/>
            <person name="Foster B."/>
            <person name="Roux S."/>
            <person name="Palaniappan K."/>
            <person name="Varghese N."/>
            <person name="Mukherjee S."/>
            <person name="Reddy T.B.K."/>
            <person name="Daum C."/>
            <person name="Copeland A."/>
            <person name="Chen I.A."/>
            <person name="Ivanova N.N."/>
            <person name="Kyrpides N.C."/>
            <person name="Shapiro N."/>
            <person name="Eloe-Fadrosh E.A."/>
            <person name="Pietrasiak N."/>
        </authorList>
    </citation>
    <scope>NUCLEOTIDE SEQUENCE</scope>
    <source>
        <strain evidence="1">GSE-NOS-MK-12-04C</strain>
    </source>
</reference>
<comment type="caution">
    <text evidence="1">The sequence shown here is derived from an EMBL/GenBank/DDBJ whole genome shotgun (WGS) entry which is preliminary data.</text>
</comment>
<dbReference type="AlphaFoldDB" id="A0A951QMT8"/>
<organism evidence="1 2">
    <name type="scientific">Cyanomargarita calcarea GSE-NOS-MK-12-04C</name>
    <dbReference type="NCBI Taxonomy" id="2839659"/>
    <lineage>
        <taxon>Bacteria</taxon>
        <taxon>Bacillati</taxon>
        <taxon>Cyanobacteriota</taxon>
        <taxon>Cyanophyceae</taxon>
        <taxon>Nostocales</taxon>
        <taxon>Cyanomargaritaceae</taxon>
        <taxon>Cyanomargarita</taxon>
    </lineage>
</organism>